<evidence type="ECO:0000256" key="9">
    <source>
        <dbReference type="ARBA" id="ARBA00023306"/>
    </source>
</evidence>
<dbReference type="GO" id="GO:0005634">
    <property type="term" value="C:nucleus"/>
    <property type="evidence" value="ECO:0007669"/>
    <property type="project" value="UniProtKB-SubCell"/>
</dbReference>
<keyword evidence="4 11" id="KW-0158">Chromosome</keyword>
<evidence type="ECO:0000313" key="16">
    <source>
        <dbReference type="Proteomes" id="UP001377567"/>
    </source>
</evidence>
<comment type="subcellular location">
    <subcellularLocation>
        <location evidence="11">Nucleus</location>
    </subcellularLocation>
    <subcellularLocation>
        <location evidence="11">Chromosome</location>
        <location evidence="11">Centromere</location>
        <location evidence="11">Kinetochore</location>
    </subcellularLocation>
</comment>
<keyword evidence="7 11" id="KW-0995">Kinetochore</keyword>
<comment type="subunit">
    <text evidence="3">Component of the NDC80 complex, which consists of NDC80, NUF2, SPC24 and SPC25.</text>
</comment>
<protein>
    <recommendedName>
        <fullName evidence="11">Kinetochore protein SPC25</fullName>
    </recommendedName>
</protein>
<dbReference type="AlphaFoldDB" id="A0AAV5RZ23"/>
<feature type="compositionally biased region" description="Polar residues" evidence="13">
    <location>
        <begin position="43"/>
        <end position="55"/>
    </location>
</feature>
<evidence type="ECO:0000256" key="13">
    <source>
        <dbReference type="SAM" id="MobiDB-lite"/>
    </source>
</evidence>
<evidence type="ECO:0000256" key="8">
    <source>
        <dbReference type="ARBA" id="ARBA00023054"/>
    </source>
</evidence>
<evidence type="ECO:0000256" key="5">
    <source>
        <dbReference type="ARBA" id="ARBA00022618"/>
    </source>
</evidence>
<comment type="similarity">
    <text evidence="2 11">Belongs to the SPC25 family.</text>
</comment>
<dbReference type="Pfam" id="PF08234">
    <property type="entry name" value="Spindle_Spc25"/>
    <property type="match status" value="1"/>
</dbReference>
<keyword evidence="16" id="KW-1185">Reference proteome</keyword>
<dbReference type="GO" id="GO:0007059">
    <property type="term" value="P:chromosome segregation"/>
    <property type="evidence" value="ECO:0007669"/>
    <property type="project" value="InterPro"/>
</dbReference>
<feature type="coiled-coil region" evidence="12">
    <location>
        <begin position="86"/>
        <end position="145"/>
    </location>
</feature>
<organism evidence="15 16">
    <name type="scientific">Maudiozyma humilis</name>
    <name type="common">Sour dough yeast</name>
    <name type="synonym">Kazachstania humilis</name>
    <dbReference type="NCBI Taxonomy" id="51915"/>
    <lineage>
        <taxon>Eukaryota</taxon>
        <taxon>Fungi</taxon>
        <taxon>Dikarya</taxon>
        <taxon>Ascomycota</taxon>
        <taxon>Saccharomycotina</taxon>
        <taxon>Saccharomycetes</taxon>
        <taxon>Saccharomycetales</taxon>
        <taxon>Saccharomycetaceae</taxon>
        <taxon>Maudiozyma</taxon>
    </lineage>
</organism>
<evidence type="ECO:0000256" key="4">
    <source>
        <dbReference type="ARBA" id="ARBA00022454"/>
    </source>
</evidence>
<keyword evidence="5 11" id="KW-0132">Cell division</keyword>
<gene>
    <name evidence="15" type="ORF">DAKH74_032760</name>
</gene>
<dbReference type="CDD" id="cd23784">
    <property type="entry name" value="RWD_Spc25"/>
    <property type="match status" value="1"/>
</dbReference>
<evidence type="ECO:0000313" key="15">
    <source>
        <dbReference type="EMBL" id="GMM56660.1"/>
    </source>
</evidence>
<evidence type="ECO:0000256" key="7">
    <source>
        <dbReference type="ARBA" id="ARBA00022838"/>
    </source>
</evidence>
<dbReference type="Gene3D" id="3.30.457.50">
    <property type="entry name" value="Chromosome segregation protein Spc25"/>
    <property type="match status" value="1"/>
</dbReference>
<keyword evidence="10 11" id="KW-0137">Centromere</keyword>
<accession>A0AAV5RZ23</accession>
<evidence type="ECO:0000256" key="2">
    <source>
        <dbReference type="ARBA" id="ARBA00006379"/>
    </source>
</evidence>
<keyword evidence="9 11" id="KW-0131">Cell cycle</keyword>
<comment type="caution">
    <text evidence="15">The sequence shown here is derived from an EMBL/GenBank/DDBJ whole genome shotgun (WGS) entry which is preliminary data.</text>
</comment>
<evidence type="ECO:0000256" key="12">
    <source>
        <dbReference type="SAM" id="Coils"/>
    </source>
</evidence>
<dbReference type="GO" id="GO:0031262">
    <property type="term" value="C:Ndc80 complex"/>
    <property type="evidence" value="ECO:0007669"/>
    <property type="project" value="InterPro"/>
</dbReference>
<evidence type="ECO:0000256" key="10">
    <source>
        <dbReference type="ARBA" id="ARBA00023328"/>
    </source>
</evidence>
<keyword evidence="11" id="KW-0539">Nucleus</keyword>
<keyword evidence="8 12" id="KW-0175">Coiled coil</keyword>
<feature type="region of interest" description="Disordered" evidence="13">
    <location>
        <begin position="34"/>
        <end position="81"/>
    </location>
</feature>
<dbReference type="EMBL" id="BTGD01000010">
    <property type="protein sequence ID" value="GMM56660.1"/>
    <property type="molecule type" value="Genomic_DNA"/>
</dbReference>
<evidence type="ECO:0000256" key="6">
    <source>
        <dbReference type="ARBA" id="ARBA00022776"/>
    </source>
</evidence>
<feature type="domain" description="Chromosome segregation protein Spc25 C-terminal" evidence="14">
    <location>
        <begin position="179"/>
        <end position="230"/>
    </location>
</feature>
<keyword evidence="6 11" id="KW-0498">Mitosis</keyword>
<proteinExistence type="inferred from homology"/>
<reference evidence="15 16" key="1">
    <citation type="journal article" date="2023" name="Elife">
        <title>Identification of key yeast species and microbe-microbe interactions impacting larval growth of Drosophila in the wild.</title>
        <authorList>
            <person name="Mure A."/>
            <person name="Sugiura Y."/>
            <person name="Maeda R."/>
            <person name="Honda K."/>
            <person name="Sakurai N."/>
            <person name="Takahashi Y."/>
            <person name="Watada M."/>
            <person name="Katoh T."/>
            <person name="Gotoh A."/>
            <person name="Gotoh Y."/>
            <person name="Taniguchi I."/>
            <person name="Nakamura K."/>
            <person name="Hayashi T."/>
            <person name="Katayama T."/>
            <person name="Uemura T."/>
            <person name="Hattori Y."/>
        </authorList>
    </citation>
    <scope>NUCLEOTIDE SEQUENCE [LARGE SCALE GENOMIC DNA]</scope>
    <source>
        <strain evidence="15 16">KH-74</strain>
    </source>
</reference>
<evidence type="ECO:0000256" key="1">
    <source>
        <dbReference type="ARBA" id="ARBA00002772"/>
    </source>
</evidence>
<evidence type="ECO:0000256" key="3">
    <source>
        <dbReference type="ARBA" id="ARBA00011562"/>
    </source>
</evidence>
<evidence type="ECO:0000259" key="14">
    <source>
        <dbReference type="Pfam" id="PF08234"/>
    </source>
</evidence>
<name>A0AAV5RZ23_MAUHU</name>
<dbReference type="Proteomes" id="UP001377567">
    <property type="component" value="Unassembled WGS sequence"/>
</dbReference>
<comment type="function">
    <text evidence="1 11">Acts as a component of the essential kinetochore-associated NDC80 complex, which is required for chromosome segregation and spindle checkpoint activity.</text>
</comment>
<evidence type="ECO:0000256" key="11">
    <source>
        <dbReference type="RuleBase" id="RU367150"/>
    </source>
</evidence>
<dbReference type="GO" id="GO:0051301">
    <property type="term" value="P:cell division"/>
    <property type="evidence" value="ECO:0007669"/>
    <property type="project" value="UniProtKB-UniRule"/>
</dbReference>
<sequence>MEAKIEEYADLQQSMDHFASSVEDALRMQRDSVVKSSNEFKESVTSLRETQQQLEKQLHDDSEGISAATAHTEAARRENTEAKGKYEDYLVRKNKLVQMREQLERESRELDGMLRQREQLVADFRERLQQQTRRDNAEVRTYERLLGMTVNASQPGALEFTFTSFAESTAPGTGSGTGPTCSLALDVAGDAFKITAASPPLPATTTQRLEALINDTGSLPQFIVHARDALINRSQ</sequence>
<dbReference type="InterPro" id="IPR013255">
    <property type="entry name" value="Spc25_C"/>
</dbReference>